<dbReference type="Gene3D" id="2.30.30.40">
    <property type="entry name" value="SH3 Domains"/>
    <property type="match status" value="1"/>
</dbReference>
<evidence type="ECO:0000256" key="2">
    <source>
        <dbReference type="ARBA" id="ARBA00022999"/>
    </source>
</evidence>
<dbReference type="InterPro" id="IPR043539">
    <property type="entry name" value="Grb2-like"/>
</dbReference>
<dbReference type="Gene3D" id="3.30.505.10">
    <property type="entry name" value="SH2 domain"/>
    <property type="match status" value="1"/>
</dbReference>
<evidence type="ECO:0000259" key="7">
    <source>
        <dbReference type="PROSITE" id="PS50002"/>
    </source>
</evidence>
<feature type="region of interest" description="Disordered" evidence="5">
    <location>
        <begin position="129"/>
        <end position="151"/>
    </location>
</feature>
<dbReference type="Proteomes" id="UP000699462">
    <property type="component" value="Unassembled WGS sequence"/>
</dbReference>
<evidence type="ECO:0000313" key="8">
    <source>
        <dbReference type="EMBL" id="KAF8567478.1"/>
    </source>
</evidence>
<dbReference type="PANTHER" id="PTHR46037">
    <property type="entry name" value="PROTEIN ENHANCER OF SEVENLESS 2B"/>
    <property type="match status" value="1"/>
</dbReference>
<protein>
    <submittedName>
        <fullName evidence="8">Uncharacterized protein</fullName>
    </submittedName>
</protein>
<feature type="compositionally biased region" description="Low complexity" evidence="5">
    <location>
        <begin position="129"/>
        <end position="142"/>
    </location>
</feature>
<reference evidence="8 9" key="1">
    <citation type="submission" date="2019-07" db="EMBL/GenBank/DDBJ databases">
        <title>Annotation for the trematode Paragonimus westermani.</title>
        <authorList>
            <person name="Choi Y.-J."/>
        </authorList>
    </citation>
    <scope>NUCLEOTIDE SEQUENCE [LARGE SCALE GENOMIC DNA]</scope>
    <source>
        <strain evidence="8">180907_Pwestermani</strain>
    </source>
</reference>
<dbReference type="InterPro" id="IPR000980">
    <property type="entry name" value="SH2"/>
</dbReference>
<dbReference type="InterPro" id="IPR036860">
    <property type="entry name" value="SH2_dom_sf"/>
</dbReference>
<dbReference type="OrthoDB" id="98077at2759"/>
<evidence type="ECO:0000313" key="9">
    <source>
        <dbReference type="Proteomes" id="UP000699462"/>
    </source>
</evidence>
<dbReference type="AlphaFoldDB" id="A0A8T0DKH1"/>
<dbReference type="EMBL" id="JTDF01003807">
    <property type="protein sequence ID" value="KAF8567478.1"/>
    <property type="molecule type" value="Genomic_DNA"/>
</dbReference>
<feature type="domain" description="SH2" evidence="6">
    <location>
        <begin position="165"/>
        <end position="255"/>
    </location>
</feature>
<dbReference type="PROSITE" id="PS50001">
    <property type="entry name" value="SH2"/>
    <property type="match status" value="1"/>
</dbReference>
<gene>
    <name evidence="8" type="ORF">P879_07578</name>
</gene>
<evidence type="ECO:0000256" key="4">
    <source>
        <dbReference type="PROSITE-ProRule" id="PRU00192"/>
    </source>
</evidence>
<feature type="domain" description="SH3" evidence="7">
    <location>
        <begin position="51"/>
        <end position="117"/>
    </location>
</feature>
<sequence length="311" mass="34679">MGGQPSKERSKRSIQGKCDSDMVGILHGSTWINQINKDSLPRDPLGSKRHSGDQVLMALYDFNAPTTAESQSQISIEKDDKLRLFGYSVDGDWVDVECFRTGERGWVPTNYTTPVVSVSTSCSSLPASSVTFQQQQPHQSQSRATSGHGSQASLAGVGLELDKKWYHGSIQRSYAEYLLNSGITGSFLVRESESKPGQLTISVRYEGRIYHYRINRDENGMYYVTQSTKFFSVSDLIQHHEKHSDGLACALLYPAAKRDKNTTTAAAGLGLEVDVWEIDRTEIIMKHKLGESLSFWFYPLIPFSISPVSHL</sequence>
<proteinExistence type="predicted"/>
<accession>A0A8T0DKH1</accession>
<keyword evidence="9" id="KW-1185">Reference proteome</keyword>
<organism evidence="8 9">
    <name type="scientific">Paragonimus westermani</name>
    <dbReference type="NCBI Taxonomy" id="34504"/>
    <lineage>
        <taxon>Eukaryota</taxon>
        <taxon>Metazoa</taxon>
        <taxon>Spiralia</taxon>
        <taxon>Lophotrochozoa</taxon>
        <taxon>Platyhelminthes</taxon>
        <taxon>Trematoda</taxon>
        <taxon>Digenea</taxon>
        <taxon>Plagiorchiida</taxon>
        <taxon>Troglotremata</taxon>
        <taxon>Troglotrematidae</taxon>
        <taxon>Paragonimus</taxon>
    </lineage>
</organism>
<dbReference type="SUPFAM" id="SSF50044">
    <property type="entry name" value="SH3-domain"/>
    <property type="match status" value="1"/>
</dbReference>
<comment type="caution">
    <text evidence="8">The sequence shown here is derived from an EMBL/GenBank/DDBJ whole genome shotgun (WGS) entry which is preliminary data.</text>
</comment>
<dbReference type="CDD" id="cd11850">
    <property type="entry name" value="SH3_Abl"/>
    <property type="match status" value="1"/>
</dbReference>
<dbReference type="InterPro" id="IPR036028">
    <property type="entry name" value="SH3-like_dom_sf"/>
</dbReference>
<name>A0A8T0DKH1_9TREM</name>
<evidence type="ECO:0000256" key="1">
    <source>
        <dbReference type="ARBA" id="ARBA00022443"/>
    </source>
</evidence>
<dbReference type="SMART" id="SM00252">
    <property type="entry name" value="SH2"/>
    <property type="match status" value="1"/>
</dbReference>
<dbReference type="InterPro" id="IPR001452">
    <property type="entry name" value="SH3_domain"/>
</dbReference>
<evidence type="ECO:0000256" key="3">
    <source>
        <dbReference type="PROSITE-ProRule" id="PRU00191"/>
    </source>
</evidence>
<keyword evidence="2 3" id="KW-0727">SH2 domain</keyword>
<evidence type="ECO:0000259" key="6">
    <source>
        <dbReference type="PROSITE" id="PS50001"/>
    </source>
</evidence>
<dbReference type="Pfam" id="PF00018">
    <property type="entry name" value="SH3_1"/>
    <property type="match status" value="1"/>
</dbReference>
<evidence type="ECO:0000256" key="5">
    <source>
        <dbReference type="SAM" id="MobiDB-lite"/>
    </source>
</evidence>
<dbReference type="PROSITE" id="PS50002">
    <property type="entry name" value="SH3"/>
    <property type="match status" value="1"/>
</dbReference>
<dbReference type="Pfam" id="PF00017">
    <property type="entry name" value="SH2"/>
    <property type="match status" value="1"/>
</dbReference>
<dbReference type="PRINTS" id="PR00401">
    <property type="entry name" value="SH2DOMAIN"/>
</dbReference>
<keyword evidence="1 4" id="KW-0728">SH3 domain</keyword>
<dbReference type="SUPFAM" id="SSF55550">
    <property type="entry name" value="SH2 domain"/>
    <property type="match status" value="1"/>
</dbReference>
<dbReference type="SMART" id="SM00326">
    <property type="entry name" value="SH3"/>
    <property type="match status" value="1"/>
</dbReference>